<dbReference type="RefSeq" id="WP_137999197.1">
    <property type="nucleotide sequence ID" value="NZ_SJDU01000438.1"/>
</dbReference>
<dbReference type="Proteomes" id="UP000310168">
    <property type="component" value="Unassembled WGS sequence"/>
</dbReference>
<dbReference type="SUPFAM" id="SSF51905">
    <property type="entry name" value="FAD/NAD(P)-binding domain"/>
    <property type="match status" value="1"/>
</dbReference>
<evidence type="ECO:0000313" key="2">
    <source>
        <dbReference type="EMBL" id="TKZ29096.1"/>
    </source>
</evidence>
<dbReference type="InterPro" id="IPR036188">
    <property type="entry name" value="FAD/NAD-bd_sf"/>
</dbReference>
<evidence type="ECO:0000259" key="1">
    <source>
        <dbReference type="Pfam" id="PF01266"/>
    </source>
</evidence>
<evidence type="ECO:0000313" key="3">
    <source>
        <dbReference type="Proteomes" id="UP000310168"/>
    </source>
</evidence>
<reference evidence="2 3" key="1">
    <citation type="journal article" date="2019" name="Anaerobe">
        <title>Brachyspira catarrhinii sp. nov., an anaerobic intestinal spirochaete isolated from vervet monkeys may have been misidentified as Brachyspira aalborgi in previous studies.</title>
        <authorList>
            <person name="Phillips N.D."/>
            <person name="La T."/>
            <person name="Hampson D.J."/>
        </authorList>
    </citation>
    <scope>NUCLEOTIDE SEQUENCE [LARGE SCALE GENOMIC DNA]</scope>
    <source>
        <strain evidence="2 3">Z12</strain>
    </source>
</reference>
<accession>A0ABY2TN94</accession>
<organism evidence="2 3">
    <name type="scientific">Brachyspira catarrhinii</name>
    <dbReference type="NCBI Taxonomy" id="2528966"/>
    <lineage>
        <taxon>Bacteria</taxon>
        <taxon>Pseudomonadati</taxon>
        <taxon>Spirochaetota</taxon>
        <taxon>Spirochaetia</taxon>
        <taxon>Brachyspirales</taxon>
        <taxon>Brachyspiraceae</taxon>
        <taxon>Brachyspira</taxon>
    </lineage>
</organism>
<gene>
    <name evidence="2" type="ORF">EZH24_11265</name>
</gene>
<dbReference type="PANTHER" id="PTHR42720">
    <property type="entry name" value="GLYCEROL-3-PHOSPHATE DEHYDROGENASE"/>
    <property type="match status" value="1"/>
</dbReference>
<sequence>MNKYDYIIIGAGIYGLYSADILSKKYINSKILIIEKDKEPFSRASYVNQARLHNGYHYPRSLHTAIKCSHYFDKFIEDFKFSIVSDYKKIYAISSKFGMSTPNNFEKFCNNANIPYKRINELEFFNKNVVDSCYETKEYTIDTLKIKKYYIEKLTSNKNIKFIYNDYITNVSIDNGYFSLILNSNLKLKTDFIINTSYASLNSVLKIFNLETLKMKFELAEMVLCYPSSSLKGYGITVMDGPFFSVMPFDSEGIYSLSAVRYTPHQASLSELPEFKCQNNSKTCSGLFLDNCNFCKVRPKTAWIHMYQLSKKYLKKEFLPIFKESVFAIKALMQSSSTSDSRPVIIKENMKNPKFISVLGGKLNTIYELDEVLL</sequence>
<dbReference type="EMBL" id="SJDU01000438">
    <property type="protein sequence ID" value="TKZ29096.1"/>
    <property type="molecule type" value="Genomic_DNA"/>
</dbReference>
<dbReference type="InterPro" id="IPR006076">
    <property type="entry name" value="FAD-dep_OxRdtase"/>
</dbReference>
<dbReference type="Pfam" id="PF01266">
    <property type="entry name" value="DAO"/>
    <property type="match status" value="1"/>
</dbReference>
<protein>
    <submittedName>
        <fullName evidence="2">FAD-dependent oxidoreductase</fullName>
    </submittedName>
</protein>
<dbReference type="PANTHER" id="PTHR42720:SF1">
    <property type="entry name" value="GLYCEROL 3-PHOSPHATE OXIDASE"/>
    <property type="match status" value="1"/>
</dbReference>
<comment type="caution">
    <text evidence="2">The sequence shown here is derived from an EMBL/GenBank/DDBJ whole genome shotgun (WGS) entry which is preliminary data.</text>
</comment>
<name>A0ABY2TN94_9SPIR</name>
<keyword evidence="3" id="KW-1185">Reference proteome</keyword>
<dbReference type="Gene3D" id="3.30.9.10">
    <property type="entry name" value="D-Amino Acid Oxidase, subunit A, domain 2"/>
    <property type="match status" value="1"/>
</dbReference>
<dbReference type="Gene3D" id="3.50.50.60">
    <property type="entry name" value="FAD/NAD(P)-binding domain"/>
    <property type="match status" value="1"/>
</dbReference>
<feature type="domain" description="FAD dependent oxidoreductase" evidence="1">
    <location>
        <begin position="5"/>
        <end position="76"/>
    </location>
</feature>
<proteinExistence type="predicted"/>
<dbReference type="InterPro" id="IPR052745">
    <property type="entry name" value="G3P_Oxidase/Oxidoreductase"/>
</dbReference>